<reference evidence="5" key="1">
    <citation type="submission" date="2020-12" db="EMBL/GenBank/DDBJ databases">
        <title>Desulfobium dissulfuricans gen. nov., sp. nov., a novel mesophilic, sulfate-reducing bacterium isolated from a deep-sea hydrothermal vent.</title>
        <authorList>
            <person name="Hashimoto Y."/>
            <person name="Tame A."/>
            <person name="Sawayama S."/>
            <person name="Miyazaki J."/>
            <person name="Takai K."/>
            <person name="Nakagawa S."/>
        </authorList>
    </citation>
    <scope>NUCLEOTIDE SEQUENCE</scope>
    <source>
        <strain evidence="5">GF1</strain>
    </source>
</reference>
<feature type="domain" description="HTH arsR-type" evidence="4">
    <location>
        <begin position="37"/>
        <end position="129"/>
    </location>
</feature>
<dbReference type="PROSITE" id="PS50987">
    <property type="entry name" value="HTH_ARSR_2"/>
    <property type="match status" value="1"/>
</dbReference>
<dbReference type="Gene3D" id="1.10.10.10">
    <property type="entry name" value="Winged helix-like DNA-binding domain superfamily/Winged helix DNA-binding domain"/>
    <property type="match status" value="1"/>
</dbReference>
<dbReference type="Proteomes" id="UP001063350">
    <property type="component" value="Chromosome"/>
</dbReference>
<proteinExistence type="predicted"/>
<dbReference type="NCBIfam" id="NF033788">
    <property type="entry name" value="HTH_metalloreg"/>
    <property type="match status" value="1"/>
</dbReference>
<dbReference type="SMART" id="SM00418">
    <property type="entry name" value="HTH_ARSR"/>
    <property type="match status" value="1"/>
</dbReference>
<name>A0A915U3F4_9BACT</name>
<evidence type="ECO:0000313" key="5">
    <source>
        <dbReference type="EMBL" id="BCO10578.1"/>
    </source>
</evidence>
<sequence>MTWLNRLQRNFMKNLQEVCRINCKSKENIRKAKEIIGNEHALQEVAEKLKLLGNATRLKIIMSLQGGELCVCELAEILQLSIPATSQQLKLLRQGGIVHLRNEGKTSYYSLAKQEIPAVIRKTFSEIFE</sequence>
<dbReference type="EMBL" id="AP024233">
    <property type="protein sequence ID" value="BCO10578.1"/>
    <property type="molecule type" value="Genomic_DNA"/>
</dbReference>
<evidence type="ECO:0000256" key="2">
    <source>
        <dbReference type="ARBA" id="ARBA00023125"/>
    </source>
</evidence>
<keyword evidence="1" id="KW-0805">Transcription regulation</keyword>
<evidence type="ECO:0000256" key="3">
    <source>
        <dbReference type="ARBA" id="ARBA00023163"/>
    </source>
</evidence>
<dbReference type="PRINTS" id="PR00778">
    <property type="entry name" value="HTHARSR"/>
</dbReference>
<dbReference type="CDD" id="cd00090">
    <property type="entry name" value="HTH_ARSR"/>
    <property type="match status" value="1"/>
</dbReference>
<dbReference type="SUPFAM" id="SSF46785">
    <property type="entry name" value="Winged helix' DNA-binding domain"/>
    <property type="match status" value="1"/>
</dbReference>
<accession>A0A915U3F4</accession>
<dbReference type="KEGG" id="ddu:GF1_29540"/>
<evidence type="ECO:0000313" key="6">
    <source>
        <dbReference type="Proteomes" id="UP001063350"/>
    </source>
</evidence>
<gene>
    <name evidence="5" type="ORF">GF1_29540</name>
</gene>
<dbReference type="GO" id="GO:0003700">
    <property type="term" value="F:DNA-binding transcription factor activity"/>
    <property type="evidence" value="ECO:0007669"/>
    <property type="project" value="InterPro"/>
</dbReference>
<dbReference type="AlphaFoldDB" id="A0A915U3F4"/>
<evidence type="ECO:0000256" key="1">
    <source>
        <dbReference type="ARBA" id="ARBA00023015"/>
    </source>
</evidence>
<protein>
    <submittedName>
        <fullName evidence="5">Transcriptional regulator</fullName>
    </submittedName>
</protein>
<dbReference type="InterPro" id="IPR001845">
    <property type="entry name" value="HTH_ArsR_DNA-bd_dom"/>
</dbReference>
<dbReference type="Pfam" id="PF01022">
    <property type="entry name" value="HTH_5"/>
    <property type="match status" value="1"/>
</dbReference>
<organism evidence="5 6">
    <name type="scientific">Desulfolithobacter dissulfuricans</name>
    <dbReference type="NCBI Taxonomy" id="2795293"/>
    <lineage>
        <taxon>Bacteria</taxon>
        <taxon>Pseudomonadati</taxon>
        <taxon>Thermodesulfobacteriota</taxon>
        <taxon>Desulfobulbia</taxon>
        <taxon>Desulfobulbales</taxon>
        <taxon>Desulfobulbaceae</taxon>
        <taxon>Desulfolithobacter</taxon>
    </lineage>
</organism>
<keyword evidence="3" id="KW-0804">Transcription</keyword>
<keyword evidence="2" id="KW-0238">DNA-binding</keyword>
<dbReference type="InterPro" id="IPR036388">
    <property type="entry name" value="WH-like_DNA-bd_sf"/>
</dbReference>
<keyword evidence="6" id="KW-1185">Reference proteome</keyword>
<dbReference type="PANTHER" id="PTHR33154:SF33">
    <property type="entry name" value="TRANSCRIPTIONAL REPRESSOR SDPR"/>
    <property type="match status" value="1"/>
</dbReference>
<evidence type="ECO:0000259" key="4">
    <source>
        <dbReference type="PROSITE" id="PS50987"/>
    </source>
</evidence>
<dbReference type="GO" id="GO:0003677">
    <property type="term" value="F:DNA binding"/>
    <property type="evidence" value="ECO:0007669"/>
    <property type="project" value="UniProtKB-KW"/>
</dbReference>
<dbReference type="InterPro" id="IPR051081">
    <property type="entry name" value="HTH_MetalResp_TranReg"/>
</dbReference>
<dbReference type="PANTHER" id="PTHR33154">
    <property type="entry name" value="TRANSCRIPTIONAL REGULATOR, ARSR FAMILY"/>
    <property type="match status" value="1"/>
</dbReference>
<dbReference type="InterPro" id="IPR036390">
    <property type="entry name" value="WH_DNA-bd_sf"/>
</dbReference>
<dbReference type="InterPro" id="IPR011991">
    <property type="entry name" value="ArsR-like_HTH"/>
</dbReference>